<evidence type="ECO:0000313" key="6">
    <source>
        <dbReference type="EMBL" id="ROR38709.1"/>
    </source>
</evidence>
<evidence type="ECO:0000313" key="8">
    <source>
        <dbReference type="Proteomes" id="UP000298805"/>
    </source>
</evidence>
<dbReference type="EMBL" id="CP040940">
    <property type="protein sequence ID" value="QDD68196.1"/>
    <property type="molecule type" value="Genomic_DNA"/>
</dbReference>
<evidence type="ECO:0000256" key="1">
    <source>
        <dbReference type="ARBA" id="ARBA00008857"/>
    </source>
</evidence>
<dbReference type="SUPFAM" id="SSF56349">
    <property type="entry name" value="DNA breaking-rejoining enzymes"/>
    <property type="match status" value="1"/>
</dbReference>
<accession>A0AAJ4RAM8</accession>
<keyword evidence="8" id="KW-1185">Reference proteome</keyword>
<reference evidence="5 8" key="2">
    <citation type="submission" date="2019-06" db="EMBL/GenBank/DDBJ databases">
        <title>A comparative analysis of the Nautiliaceae.</title>
        <authorList>
            <person name="Grosche A."/>
            <person name="Smedile F."/>
            <person name="Vetriani C."/>
        </authorList>
    </citation>
    <scope>NUCLEOTIDE SEQUENCE [LARGE SCALE GENOMIC DNA]</scope>
    <source>
        <strain evidence="5 8">TB6</strain>
        <plasmid evidence="5 8">unnamed1</plasmid>
    </source>
</reference>
<sequence>MPRFNLNAKDNIHDTLFFWLQQYTKFKAMILSLKNANEEQIKTLIKQIEYAKNFKELHEIMKKSKHISSAYEYFIKNYKFTQWLIENNAIEKMEDIDTFLVIEFLTQITANKSKSTMENYKNAVINFLKFIEDNLSLRDSNFSFKLKVSKWQSNLYRLKDKKPDYLCEEEIDRLLETIEQYEFKTGNTKKPSEYLKALYRLTIQFALFGGLRISEIANLKLKDIYINKKDDIMEVFIEESKNQKSRVVSIPYSKGKYTIKKAYEEYLEKRKDFLNSLEEPCELAKEYLIITNKCKKISSQTMENILKKLFLKAGILTTKKGMHLLRHTHASLFYKKMQDVLLLKERLGHDNIRTTMRYTHLDEEKMKKSADAMR</sequence>
<geneLocation type="plasmid" evidence="5 8">
    <name>unnamed1</name>
</geneLocation>
<dbReference type="InterPro" id="IPR041308">
    <property type="entry name" value="Xer_N"/>
</dbReference>
<dbReference type="Gene3D" id="1.10.443.10">
    <property type="entry name" value="Intergrase catalytic core"/>
    <property type="match status" value="1"/>
</dbReference>
<dbReference type="AlphaFoldDB" id="A0AAJ4RAM8"/>
<proteinExistence type="inferred from homology"/>
<dbReference type="Proteomes" id="UP000298805">
    <property type="component" value="Plasmid unnamed1"/>
</dbReference>
<evidence type="ECO:0000256" key="2">
    <source>
        <dbReference type="ARBA" id="ARBA00023125"/>
    </source>
</evidence>
<evidence type="ECO:0000313" key="5">
    <source>
        <dbReference type="EMBL" id="QDD68196.1"/>
    </source>
</evidence>
<keyword evidence="2" id="KW-0238">DNA-binding</keyword>
<dbReference type="GO" id="GO:0015074">
    <property type="term" value="P:DNA integration"/>
    <property type="evidence" value="ECO:0007669"/>
    <property type="project" value="InterPro"/>
</dbReference>
<evidence type="ECO:0000313" key="7">
    <source>
        <dbReference type="Proteomes" id="UP000272781"/>
    </source>
</evidence>
<dbReference type="GO" id="GO:0006310">
    <property type="term" value="P:DNA recombination"/>
    <property type="evidence" value="ECO:0007669"/>
    <property type="project" value="UniProtKB-KW"/>
</dbReference>
<dbReference type="InterPro" id="IPR013762">
    <property type="entry name" value="Integrase-like_cat_sf"/>
</dbReference>
<dbReference type="InterPro" id="IPR011010">
    <property type="entry name" value="DNA_brk_join_enz"/>
</dbReference>
<dbReference type="Proteomes" id="UP000272781">
    <property type="component" value="Unassembled WGS sequence"/>
</dbReference>
<dbReference type="RefSeq" id="WP_123353296.1">
    <property type="nucleotide sequence ID" value="NZ_CP040940.1"/>
</dbReference>
<protein>
    <submittedName>
        <fullName evidence="6">Integrase/recombinase XerD</fullName>
    </submittedName>
    <submittedName>
        <fullName evidence="5">Site-specific integrase</fullName>
    </submittedName>
</protein>
<dbReference type="GO" id="GO:0003677">
    <property type="term" value="F:DNA binding"/>
    <property type="evidence" value="ECO:0007669"/>
    <property type="project" value="UniProtKB-KW"/>
</dbReference>
<dbReference type="PROSITE" id="PS51898">
    <property type="entry name" value="TYR_RECOMBINASE"/>
    <property type="match status" value="1"/>
</dbReference>
<dbReference type="InterPro" id="IPR050090">
    <property type="entry name" value="Tyrosine_recombinase_XerCD"/>
</dbReference>
<name>A0AAJ4RAM8_9BACT</name>
<keyword evidence="3" id="KW-0233">DNA recombination</keyword>
<dbReference type="CDD" id="cd00397">
    <property type="entry name" value="DNA_BRE_C"/>
    <property type="match status" value="1"/>
</dbReference>
<evidence type="ECO:0000256" key="3">
    <source>
        <dbReference type="ARBA" id="ARBA00023172"/>
    </source>
</evidence>
<dbReference type="Pfam" id="PF00589">
    <property type="entry name" value="Phage_integrase"/>
    <property type="match status" value="1"/>
</dbReference>
<feature type="domain" description="Tyr recombinase" evidence="4">
    <location>
        <begin position="161"/>
        <end position="371"/>
    </location>
</feature>
<dbReference type="PANTHER" id="PTHR30349">
    <property type="entry name" value="PHAGE INTEGRASE-RELATED"/>
    <property type="match status" value="1"/>
</dbReference>
<evidence type="ECO:0000259" key="4">
    <source>
        <dbReference type="PROSITE" id="PS51898"/>
    </source>
</evidence>
<organism evidence="6 7">
    <name type="scientific">Caminibacter pacificus</name>
    <dbReference type="NCBI Taxonomy" id="1424653"/>
    <lineage>
        <taxon>Bacteria</taxon>
        <taxon>Pseudomonadati</taxon>
        <taxon>Campylobacterota</taxon>
        <taxon>Epsilonproteobacteria</taxon>
        <taxon>Nautiliales</taxon>
        <taxon>Nautiliaceae</taxon>
        <taxon>Caminibacter</taxon>
    </lineage>
</organism>
<dbReference type="InterPro" id="IPR002104">
    <property type="entry name" value="Integrase_catalytic"/>
</dbReference>
<dbReference type="Pfam" id="PF18644">
    <property type="entry name" value="Phage_int_SAM_6"/>
    <property type="match status" value="1"/>
</dbReference>
<dbReference type="PANTHER" id="PTHR30349:SF41">
    <property type="entry name" value="INTEGRASE_RECOMBINASE PROTEIN MJ0367-RELATED"/>
    <property type="match status" value="1"/>
</dbReference>
<reference evidence="6 7" key="1">
    <citation type="submission" date="2018-11" db="EMBL/GenBank/DDBJ databases">
        <title>Genomic Encyclopedia of Type Strains, Phase IV (KMG-IV): sequencing the most valuable type-strain genomes for metagenomic binning, comparative biology and taxonomic classification.</title>
        <authorList>
            <person name="Goeker M."/>
        </authorList>
    </citation>
    <scope>NUCLEOTIDE SEQUENCE [LARGE SCALE GENOMIC DNA]</scope>
    <source>
        <strain evidence="6 7">DSM 27783</strain>
    </source>
</reference>
<keyword evidence="5" id="KW-0614">Plasmid</keyword>
<dbReference type="EMBL" id="RJVK01000006">
    <property type="protein sequence ID" value="ROR38709.1"/>
    <property type="molecule type" value="Genomic_DNA"/>
</dbReference>
<comment type="similarity">
    <text evidence="1">Belongs to the 'phage' integrase family.</text>
</comment>
<gene>
    <name evidence="5" type="ORF">C6V80_10095</name>
    <name evidence="6" type="ORF">EDC58_1924</name>
</gene>